<organism evidence="2 3">
    <name type="scientific">Leucocoprinus leucothites</name>
    <dbReference type="NCBI Taxonomy" id="201217"/>
    <lineage>
        <taxon>Eukaryota</taxon>
        <taxon>Fungi</taxon>
        <taxon>Dikarya</taxon>
        <taxon>Basidiomycota</taxon>
        <taxon>Agaricomycotina</taxon>
        <taxon>Agaricomycetes</taxon>
        <taxon>Agaricomycetidae</taxon>
        <taxon>Agaricales</taxon>
        <taxon>Agaricineae</taxon>
        <taxon>Agaricaceae</taxon>
        <taxon>Leucocoprinus</taxon>
    </lineage>
</organism>
<dbReference type="Gene3D" id="1.20.1280.50">
    <property type="match status" value="1"/>
</dbReference>
<gene>
    <name evidence="2" type="ORF">D9756_002011</name>
</gene>
<dbReference type="Pfam" id="PF12937">
    <property type="entry name" value="F-box-like"/>
    <property type="match status" value="1"/>
</dbReference>
<dbReference type="InterPro" id="IPR001810">
    <property type="entry name" value="F-box_dom"/>
</dbReference>
<evidence type="ECO:0000313" key="3">
    <source>
        <dbReference type="Proteomes" id="UP000559027"/>
    </source>
</evidence>
<dbReference type="AlphaFoldDB" id="A0A8H5GBM1"/>
<dbReference type="SUPFAM" id="SSF52047">
    <property type="entry name" value="RNI-like"/>
    <property type="match status" value="1"/>
</dbReference>
<name>A0A8H5GBM1_9AGAR</name>
<reference evidence="2 3" key="1">
    <citation type="journal article" date="2020" name="ISME J.">
        <title>Uncovering the hidden diversity of litter-decomposition mechanisms in mushroom-forming fungi.</title>
        <authorList>
            <person name="Floudas D."/>
            <person name="Bentzer J."/>
            <person name="Ahren D."/>
            <person name="Johansson T."/>
            <person name="Persson P."/>
            <person name="Tunlid A."/>
        </authorList>
    </citation>
    <scope>NUCLEOTIDE SEQUENCE [LARGE SCALE GENOMIC DNA]</scope>
    <source>
        <strain evidence="2 3">CBS 146.42</strain>
    </source>
</reference>
<accession>A0A8H5GBM1</accession>
<sequence length="550" mass="62809">MPRLHSNRAWSTVHSFQSSHSLVTIHDLPPEVLLQIFKAYLYLDSPGDWSKPTVRHSKETFSTPIPLTHVCRTWRGIATGVADLWTSMFILGPSRKQLSLVNLWLSRTAGRGMTIQFVERAFGITDKQITKLTHQLITSLYQCKDQWEEVDFEFADILGTGERPKAIINRPGYESYLTRLRRARFFDRQHWNQQLTEALWWEISYCSGLEKLEVGTAHMAPPHANLRELKCEYPVSLGMIMVILDVPHSRLERLEVAISQPDDHANHFPETIKVVHQRLRHLSITNDYDFSMSPLPIISALTAPNLEYLDVGEMHDEGHTAVFLHELFAFLSRSGCTLRTMRGLPISRHMSEAQLYQLLALPQLRKVRELRVLNATAAFHRLLTAPALPIPPSNRTSFLQCYGAPSVLPRIENLELHRMPVCHREFSDMVLSRMQTLKKVEVKGGVALAVLPLSQRLWEHPDLTVEYITSTDRGDGGDEVPLWADRIRTKTRDHSASFESDRCQDAVIQHRAGSRRPHCSHDPIFHGIRCQGCRDGDCYYTHGVGDTSDL</sequence>
<dbReference type="Proteomes" id="UP000559027">
    <property type="component" value="Unassembled WGS sequence"/>
</dbReference>
<comment type="caution">
    <text evidence="2">The sequence shown here is derived from an EMBL/GenBank/DDBJ whole genome shotgun (WGS) entry which is preliminary data.</text>
</comment>
<dbReference type="OrthoDB" id="3217549at2759"/>
<dbReference type="EMBL" id="JAACJO010000002">
    <property type="protein sequence ID" value="KAF5361936.1"/>
    <property type="molecule type" value="Genomic_DNA"/>
</dbReference>
<keyword evidence="3" id="KW-1185">Reference proteome</keyword>
<feature type="domain" description="F-box" evidence="1">
    <location>
        <begin position="25"/>
        <end position="90"/>
    </location>
</feature>
<evidence type="ECO:0000313" key="2">
    <source>
        <dbReference type="EMBL" id="KAF5361936.1"/>
    </source>
</evidence>
<proteinExistence type="predicted"/>
<protein>
    <recommendedName>
        <fullName evidence="1">F-box domain-containing protein</fullName>
    </recommendedName>
</protein>
<evidence type="ECO:0000259" key="1">
    <source>
        <dbReference type="Pfam" id="PF12937"/>
    </source>
</evidence>